<evidence type="ECO:0000256" key="3">
    <source>
        <dbReference type="ARBA" id="ARBA00022729"/>
    </source>
</evidence>
<dbReference type="InterPro" id="IPR001638">
    <property type="entry name" value="Solute-binding_3/MltF_N"/>
</dbReference>
<gene>
    <name evidence="7" type="ORF">AWR36_012515</name>
</gene>
<reference evidence="7" key="1">
    <citation type="submission" date="2017-08" db="EMBL/GenBank/DDBJ databases">
        <title>Microbulbifer marisrubri sp. nov., a halophilic alphaproteobacterium isolated from marine sediment of the Yellow Sea, China.</title>
        <authorList>
            <person name="Zhang G."/>
            <person name="Xiong Q."/>
        </authorList>
    </citation>
    <scope>NUCLEOTIDE SEQUENCE [LARGE SCALE GENOMIC DNA]</scope>
    <source>
        <strain evidence="7">WRN-8</strain>
    </source>
</reference>
<dbReference type="EMBL" id="LRFG02000004">
    <property type="protein sequence ID" value="PCO04812.1"/>
    <property type="molecule type" value="Genomic_DNA"/>
</dbReference>
<evidence type="ECO:0000313" key="8">
    <source>
        <dbReference type="Proteomes" id="UP000218427"/>
    </source>
</evidence>
<dbReference type="Proteomes" id="UP000218427">
    <property type="component" value="Unassembled WGS sequence"/>
</dbReference>
<comment type="similarity">
    <text evidence="2">Belongs to the bacterial solute-binding protein 3 family.</text>
</comment>
<feature type="chain" id="PRO_5047466197" evidence="5">
    <location>
        <begin position="22"/>
        <end position="749"/>
    </location>
</feature>
<dbReference type="CDD" id="cd13403">
    <property type="entry name" value="MLTF-like"/>
    <property type="match status" value="1"/>
</dbReference>
<evidence type="ECO:0000256" key="4">
    <source>
        <dbReference type="ARBA" id="ARBA00023237"/>
    </source>
</evidence>
<dbReference type="Gene3D" id="3.40.190.10">
    <property type="entry name" value="Periplasmic binding protein-like II"/>
    <property type="match status" value="4"/>
</dbReference>
<dbReference type="PROSITE" id="PS51257">
    <property type="entry name" value="PROKAR_LIPOPROTEIN"/>
    <property type="match status" value="1"/>
</dbReference>
<evidence type="ECO:0000259" key="6">
    <source>
        <dbReference type="SMART" id="SM00062"/>
    </source>
</evidence>
<evidence type="ECO:0000256" key="2">
    <source>
        <dbReference type="ARBA" id="ARBA00010333"/>
    </source>
</evidence>
<evidence type="ECO:0000256" key="5">
    <source>
        <dbReference type="SAM" id="SignalP"/>
    </source>
</evidence>
<dbReference type="Gene3D" id="1.10.530.10">
    <property type="match status" value="1"/>
</dbReference>
<proteinExistence type="inferred from homology"/>
<organism evidence="7 8">
    <name type="scientific">Microbulbifer flavimaris</name>
    <dbReference type="NCBI Taxonomy" id="1781068"/>
    <lineage>
        <taxon>Bacteria</taxon>
        <taxon>Pseudomonadati</taxon>
        <taxon>Pseudomonadota</taxon>
        <taxon>Gammaproteobacteria</taxon>
        <taxon>Cellvibrionales</taxon>
        <taxon>Microbulbiferaceae</taxon>
        <taxon>Microbulbifer</taxon>
    </lineage>
</organism>
<keyword evidence="4" id="KW-0998">Cell outer membrane</keyword>
<name>A0ABX4HXG1_9GAMM</name>
<dbReference type="SUPFAM" id="SSF53850">
    <property type="entry name" value="Periplasmic binding protein-like II"/>
    <property type="match status" value="2"/>
</dbReference>
<dbReference type="PANTHER" id="PTHR35936">
    <property type="entry name" value="MEMBRANE-BOUND LYTIC MUREIN TRANSGLYCOSYLASE F"/>
    <property type="match status" value="1"/>
</dbReference>
<dbReference type="CDD" id="cd01009">
    <property type="entry name" value="PBP2_YfhD_N"/>
    <property type="match status" value="2"/>
</dbReference>
<evidence type="ECO:0000313" key="7">
    <source>
        <dbReference type="EMBL" id="PCO04812.1"/>
    </source>
</evidence>
<keyword evidence="8" id="KW-1185">Reference proteome</keyword>
<feature type="domain" description="Solute-binding protein family 3/N-terminal" evidence="6">
    <location>
        <begin position="80"/>
        <end position="298"/>
    </location>
</feature>
<dbReference type="Pfam" id="PF00497">
    <property type="entry name" value="SBP_bac_3"/>
    <property type="match status" value="2"/>
</dbReference>
<protein>
    <submittedName>
        <fullName evidence="7">Lytic transglycosylase F</fullName>
    </submittedName>
</protein>
<dbReference type="InterPro" id="IPR008258">
    <property type="entry name" value="Transglycosylase_SLT_dom_1"/>
</dbReference>
<sequence length="749" mass="84490">MTKRQLLLLPLIAALLLTVGGCDRPQTRQQPEVEVADPIPAGDPAGPAVGTLGGREVTPLELFDNYTETGDLPAIKERGKLRLLVDPSRTAALPRQATQQDVEIDQARHMAQRLGLELLVLQVETFDELIERLNAGEGDLIANNLLITEERRQLVDFSEPTAETRIVLVSAAGTADVREGEKLEGKTLVVTRGTAFEPVARKFADAHPGLKVEVQDTNYIDLLMDVADGKADFTIVDQLALELAQQFRDDLKTNSEFPQEQQLAWAIRKNSPELLQAINKQVREIRLTQPGRRSIGDLADIQKRGVLRAVTRNHPGTYFMWRGQILGFEFNLLENFANSLGVRLDIIVAEKQEDFVRMLRDGDVDISASLLAITKSRQAADMAFSNPYLESTPGIVAREDDKLSSIQDLAGRTVCVRAASSQFEAAQELKKEIPAIKLEEVPGELDIQQVIDRVAEEECDLAIADEISVRLEQAWREGIAFALALPRDKSRYAWMVRKSNPELLKAINDFFAKPSTDDKLPELYERYFNNPKRSRTEIEELGRKGEISPFDDIVRRYAEKFGFDWRPIVAQMYQESNFDPKAKSWVGARGLMQVMPDTGKQVGETDLFGPEASIRAGIKYMRWLHDKFDDKGINPENQLWFTLASYNAGLGHVYDAQDLAEEKGWDRRVWFENVERALLLLSEPEFYQHARYGYARGQEPMDYVRKIEARFRHFVALLDALQREQADTSAVGIPPPMTANWQSRKISSS</sequence>
<dbReference type="RefSeq" id="WP_067085442.1">
    <property type="nucleotide sequence ID" value="NZ_LRFG02000004.1"/>
</dbReference>
<feature type="domain" description="Solute-binding protein family 3/N-terminal" evidence="6">
    <location>
        <begin position="306"/>
        <end position="531"/>
    </location>
</feature>
<evidence type="ECO:0000256" key="1">
    <source>
        <dbReference type="ARBA" id="ARBA00004339"/>
    </source>
</evidence>
<dbReference type="SMART" id="SM00062">
    <property type="entry name" value="PBPb"/>
    <property type="match status" value="2"/>
</dbReference>
<dbReference type="Pfam" id="PF01464">
    <property type="entry name" value="SLT"/>
    <property type="match status" value="1"/>
</dbReference>
<comment type="subcellular location">
    <subcellularLocation>
        <location evidence="1">Cell outer membrane</location>
        <topology evidence="1">Peripheral membrane protein</topology>
    </subcellularLocation>
</comment>
<keyword evidence="4" id="KW-0472">Membrane</keyword>
<keyword evidence="3 5" id="KW-0732">Signal</keyword>
<dbReference type="SUPFAM" id="SSF53955">
    <property type="entry name" value="Lysozyme-like"/>
    <property type="match status" value="1"/>
</dbReference>
<dbReference type="PANTHER" id="PTHR35936:SF32">
    <property type="entry name" value="MEMBRANE-BOUND LYTIC MUREIN TRANSGLYCOSYLASE F"/>
    <property type="match status" value="1"/>
</dbReference>
<feature type="signal peptide" evidence="5">
    <location>
        <begin position="1"/>
        <end position="21"/>
    </location>
</feature>
<accession>A0ABX4HXG1</accession>
<comment type="caution">
    <text evidence="7">The sequence shown here is derived from an EMBL/GenBank/DDBJ whole genome shotgun (WGS) entry which is preliminary data.</text>
</comment>
<dbReference type="InterPro" id="IPR023346">
    <property type="entry name" value="Lysozyme-like_dom_sf"/>
</dbReference>